<dbReference type="Gene3D" id="1.10.1520.10">
    <property type="entry name" value="Ribonuclease III domain"/>
    <property type="match status" value="2"/>
</dbReference>
<evidence type="ECO:0000313" key="20">
    <source>
        <dbReference type="EnsemblMetazoa" id="Aqu2.1.38348_001"/>
    </source>
</evidence>
<dbReference type="GO" id="GO:0004525">
    <property type="term" value="F:ribonuclease III activity"/>
    <property type="evidence" value="ECO:0007669"/>
    <property type="project" value="UniProtKB-EC"/>
</dbReference>
<dbReference type="InterPro" id="IPR014001">
    <property type="entry name" value="Helicase_ATP-bd"/>
</dbReference>
<dbReference type="InterPro" id="IPR027417">
    <property type="entry name" value="P-loop_NTPase"/>
</dbReference>
<evidence type="ECO:0000259" key="17">
    <source>
        <dbReference type="PROSITE" id="PS51192"/>
    </source>
</evidence>
<dbReference type="Pfam" id="PF00270">
    <property type="entry name" value="DEAD"/>
    <property type="match status" value="1"/>
</dbReference>
<evidence type="ECO:0000256" key="1">
    <source>
        <dbReference type="ARBA" id="ARBA00001936"/>
    </source>
</evidence>
<keyword evidence="7" id="KW-0378">Hydrolase</keyword>
<gene>
    <name evidence="20" type="primary">100638547</name>
</gene>
<evidence type="ECO:0000256" key="5">
    <source>
        <dbReference type="ARBA" id="ARBA00022737"/>
    </source>
</evidence>
<accession>A0A1X7VED3</accession>
<dbReference type="SMART" id="SM00490">
    <property type="entry name" value="HELICc"/>
    <property type="match status" value="1"/>
</dbReference>
<dbReference type="InterPro" id="IPR036389">
    <property type="entry name" value="RNase_III_sf"/>
</dbReference>
<keyword evidence="12" id="KW-0943">RNA-mediated gene silencing</keyword>
<dbReference type="SUPFAM" id="SSF69065">
    <property type="entry name" value="RNase III domain-like"/>
    <property type="match status" value="2"/>
</dbReference>
<dbReference type="OMA" id="YHVNRMC"/>
<dbReference type="InterPro" id="IPR000999">
    <property type="entry name" value="RNase_III_dom"/>
</dbReference>
<evidence type="ECO:0000256" key="9">
    <source>
        <dbReference type="ARBA" id="ARBA00022840"/>
    </source>
</evidence>
<dbReference type="Pfam" id="PF00636">
    <property type="entry name" value="Ribonuclease_3"/>
    <property type="match status" value="2"/>
</dbReference>
<feature type="domain" description="Helicase ATP-binding" evidence="17">
    <location>
        <begin position="26"/>
        <end position="207"/>
    </location>
</feature>
<evidence type="ECO:0000259" key="18">
    <source>
        <dbReference type="PROSITE" id="PS51194"/>
    </source>
</evidence>
<keyword evidence="8" id="KW-0347">Helicase</keyword>
<dbReference type="SMART" id="SM00487">
    <property type="entry name" value="DEXDc"/>
    <property type="match status" value="1"/>
</dbReference>
<evidence type="ECO:0000256" key="4">
    <source>
        <dbReference type="ARBA" id="ARBA00022723"/>
    </source>
</evidence>
<dbReference type="InterPro" id="IPR048512">
    <property type="entry name" value="Dicer_platform"/>
</dbReference>
<feature type="compositionally biased region" description="Polar residues" evidence="15">
    <location>
        <begin position="363"/>
        <end position="375"/>
    </location>
</feature>
<feature type="domain" description="RNase III" evidence="16">
    <location>
        <begin position="1305"/>
        <end position="1481"/>
    </location>
</feature>
<dbReference type="GO" id="GO:0004386">
    <property type="term" value="F:helicase activity"/>
    <property type="evidence" value="ECO:0007669"/>
    <property type="project" value="UniProtKB-KW"/>
</dbReference>
<dbReference type="Gene3D" id="3.30.160.380">
    <property type="entry name" value="Dicer dimerisation domain"/>
    <property type="match status" value="1"/>
</dbReference>
<dbReference type="PROSITE" id="PS51192">
    <property type="entry name" value="HELICASE_ATP_BIND_1"/>
    <property type="match status" value="1"/>
</dbReference>
<dbReference type="Gene3D" id="3.40.50.300">
    <property type="entry name" value="P-loop containing nucleotide triphosphate hydrolases"/>
    <property type="match status" value="2"/>
</dbReference>
<dbReference type="InterPro" id="IPR011545">
    <property type="entry name" value="DEAD/DEAH_box_helicase_dom"/>
</dbReference>
<dbReference type="SMART" id="SM00949">
    <property type="entry name" value="PAZ"/>
    <property type="match status" value="1"/>
</dbReference>
<keyword evidence="11 14" id="KW-0694">RNA-binding</keyword>
<dbReference type="FunCoup" id="A0A1X7VED3">
    <property type="interactions" value="524"/>
</dbReference>
<sequence>MASGETVKMPMEKKELRKGRPYQDKMVEYAIKENTIVSLGTGAGKTFVAVMLIREMAHFAEGQFTESEGQRIIFLAHTVPLVKQQAEYIRDNTSLKVFEFVGDPKGNIDSWPKETWYNHFNAANVLVFSRTIFLDLLMKGFIKPRQLCLIVFDECHHATKNDPFVQIMKVVKDAPPEERPRILGLSASLLGQKVKPGDLKKGVKNLEATLMSTARTAPDMEEVLKFATNPDEKIASYESALDEPASLLKEIIHPPLVFLQTKIQERKGKLEETAKNLLDDLHHILIDLGPASAAGFVSVAIFELRKAIEYTDTIDEWEKHIAWLALEKLYIFEASCRQFKTKYGILQDSNKVKTLLDEIRDTVSANGEMSDSPPSKGTKEEAKGEEEKEEEVQKKDQKSSPQAKRALRGIIFAERRHTALCLSKLIQEKKKTQPDLKHVSCDFVVGHSLGQSGNAMRKEARMKSSRQEQVLGKFRKGTVNLLVATSVIEEGVDVPRCNLVIRFDLPQNFRSYVQSKGRARDKPSKFVLLLSDMEKNKLGEIRCYHQLETELIELCQSDRALPSEEEIQKKMADIIPPYMPNGTEGARVSLGNSLTLLHRYCGRLPQDEYTKLSPHFEVKKIPKAGGRTLSLSELSLEEEDEDPNHNYICSLFLPINCPLRSDIIKSPPLGTKQQSQRAAALYAMEKLHKMDEVDDLFKAKASADSDDEDVKEEKKGEKTGAGSDKKSSSYKKEVSPLLTGCFESSVNATGYFAYAFVIKEETRGLLYSKTQGVAMLTKKQLPYWMIPAYSLYVKDNSETEIKLTVTLKPVTQHIPSLTDEELNIYRSFHHNVFTDILFITPDNLEANFDKAIKDYIIVPVTINSLDGKTVDDIKLDFAHAKSIVSYYEAGEKRKPSKPYTPSSLNSCLVTPAYRDSTIPGLQEIFWVEMDESKTPLSPFNYPKFANFVEFFKSKYDYEIIDKDQPALICRRVNTSFLKLFTSRYLMSEPAVKKTDITMFPELVHVFPVSVSFWRVLRCLPAMLWRVESLLIAHKLSTRIRMETGIGRENSDTFLLTDTSVRGYADSGHGVLPSRRLQYLNDLTPDITKVPSDEEIRYSNRGPDNCLILQALTPRGANDSINLERLELLGDSFLKLVTSVYLYNLRPNSHEGKLSEARSRRVANINLFVLGKKKGITSAILSDDFVSGIDSFKERLTWVPPGYAALEESHKVTDKSVADTVEALIGAHTVAGGLEGGITLMKWFGIKINDGSSTIAPPKSTSSNTRSLLLAESDSIFSSHFGSPPAPKLAFSDKAISTRNRILPQVSSIQGKIEYSFKNELLLIEAMTHSSYHRNDITGCYQRLEFLGDAILDYLVTCHIYQSDSSAEPGEITELRSALVCNSRFAKLAISLNLHKSLCHGSPNLFNDMKKYAQSLRQREKEDMFEEMSINDNDSAQAIVESIKDGDFDDDDDDDDDDDIEPPKSLSDCFEALAGAVFIDSGMNLQTVWEAFSPFLEPLLKKFKKKNLPPLTPICELHKLIPKDLEVKKKVLSEGRSLCIIEIKDKNICEMATARSYKNAKNFAASRVLKKLAEK</sequence>
<dbReference type="InterPro" id="IPR003100">
    <property type="entry name" value="PAZ_dom"/>
</dbReference>
<dbReference type="PANTHER" id="PTHR14950:SF37">
    <property type="entry name" value="ENDORIBONUCLEASE DICER"/>
    <property type="match status" value="1"/>
</dbReference>
<name>A0A1X7VED3_AMPQE</name>
<dbReference type="GO" id="GO:0006396">
    <property type="term" value="P:RNA processing"/>
    <property type="evidence" value="ECO:0007669"/>
    <property type="project" value="InterPro"/>
</dbReference>
<dbReference type="CDD" id="cd18034">
    <property type="entry name" value="DEXHc_dicer"/>
    <property type="match status" value="1"/>
</dbReference>
<dbReference type="PROSITE" id="PS51327">
    <property type="entry name" value="DICER_DSRBF"/>
    <property type="match status" value="1"/>
</dbReference>
<dbReference type="FunFam" id="3.40.50.300:FF:000628">
    <property type="entry name" value="Endoribonuclease Dicer"/>
    <property type="match status" value="1"/>
</dbReference>
<dbReference type="Gene3D" id="2.170.260.10">
    <property type="entry name" value="paz domain"/>
    <property type="match status" value="1"/>
</dbReference>
<dbReference type="Pfam" id="PF00271">
    <property type="entry name" value="Helicase_C"/>
    <property type="match status" value="1"/>
</dbReference>
<dbReference type="GO" id="GO:0046872">
    <property type="term" value="F:metal ion binding"/>
    <property type="evidence" value="ECO:0007669"/>
    <property type="project" value="UniProtKB-KW"/>
</dbReference>
<organism evidence="20">
    <name type="scientific">Amphimedon queenslandica</name>
    <name type="common">Sponge</name>
    <dbReference type="NCBI Taxonomy" id="400682"/>
    <lineage>
        <taxon>Eukaryota</taxon>
        <taxon>Metazoa</taxon>
        <taxon>Porifera</taxon>
        <taxon>Demospongiae</taxon>
        <taxon>Heteroscleromorpha</taxon>
        <taxon>Haplosclerida</taxon>
        <taxon>Niphatidae</taxon>
        <taxon>Amphimedon</taxon>
    </lineage>
</organism>
<dbReference type="PANTHER" id="PTHR14950">
    <property type="entry name" value="DICER-RELATED"/>
    <property type="match status" value="1"/>
</dbReference>
<dbReference type="PROSITE" id="PS51194">
    <property type="entry name" value="HELICASE_CTER"/>
    <property type="match status" value="1"/>
</dbReference>
<feature type="domain" description="Dicer dsRNA-binding fold" evidence="19">
    <location>
        <begin position="593"/>
        <end position="707"/>
    </location>
</feature>
<dbReference type="Pfam" id="PF03368">
    <property type="entry name" value="Dicer_dimer"/>
    <property type="match status" value="1"/>
</dbReference>
<evidence type="ECO:0000256" key="14">
    <source>
        <dbReference type="PROSITE-ProRule" id="PRU00657"/>
    </source>
</evidence>
<evidence type="ECO:0000256" key="6">
    <source>
        <dbReference type="ARBA" id="ARBA00022741"/>
    </source>
</evidence>
<dbReference type="InterPro" id="IPR038248">
    <property type="entry name" value="Dicer_dimer_sf"/>
</dbReference>
<reference evidence="20" key="2">
    <citation type="submission" date="2017-05" db="UniProtKB">
        <authorList>
            <consortium name="EnsemblMetazoa"/>
        </authorList>
    </citation>
    <scope>IDENTIFICATION</scope>
</reference>
<keyword evidence="9" id="KW-0067">ATP-binding</keyword>
<feature type="region of interest" description="Disordered" evidence="15">
    <location>
        <begin position="363"/>
        <end position="403"/>
    </location>
</feature>
<evidence type="ECO:0000256" key="12">
    <source>
        <dbReference type="ARBA" id="ARBA00023158"/>
    </source>
</evidence>
<dbReference type="InParanoid" id="A0A1X7VED3"/>
<feature type="compositionally biased region" description="Basic and acidic residues" evidence="15">
    <location>
        <begin position="711"/>
        <end position="728"/>
    </location>
</feature>
<keyword evidence="10" id="KW-0460">Magnesium</keyword>
<keyword evidence="4" id="KW-0479">Metal-binding</keyword>
<evidence type="ECO:0000256" key="13">
    <source>
        <dbReference type="ARBA" id="ARBA00035116"/>
    </source>
</evidence>
<reference evidence="21" key="1">
    <citation type="journal article" date="2010" name="Nature">
        <title>The Amphimedon queenslandica genome and the evolution of animal complexity.</title>
        <authorList>
            <person name="Srivastava M."/>
            <person name="Simakov O."/>
            <person name="Chapman J."/>
            <person name="Fahey B."/>
            <person name="Gauthier M.E."/>
            <person name="Mitros T."/>
            <person name="Richards G.S."/>
            <person name="Conaco C."/>
            <person name="Dacre M."/>
            <person name="Hellsten U."/>
            <person name="Larroux C."/>
            <person name="Putnam N.H."/>
            <person name="Stanke M."/>
            <person name="Adamska M."/>
            <person name="Darling A."/>
            <person name="Degnan S.M."/>
            <person name="Oakley T.H."/>
            <person name="Plachetzki D.C."/>
            <person name="Zhai Y."/>
            <person name="Adamski M."/>
            <person name="Calcino A."/>
            <person name="Cummins S.F."/>
            <person name="Goodstein D.M."/>
            <person name="Harris C."/>
            <person name="Jackson D.J."/>
            <person name="Leys S.P."/>
            <person name="Shu S."/>
            <person name="Woodcroft B.J."/>
            <person name="Vervoort M."/>
            <person name="Kosik K.S."/>
            <person name="Manning G."/>
            <person name="Degnan B.M."/>
            <person name="Rokhsar D.S."/>
        </authorList>
    </citation>
    <scope>NUCLEOTIDE SEQUENCE [LARGE SCALE GENOMIC DNA]</scope>
</reference>
<dbReference type="PROSITE" id="PS00517">
    <property type="entry name" value="RNASE_3_1"/>
    <property type="match status" value="1"/>
</dbReference>
<dbReference type="PROSITE" id="PS50142">
    <property type="entry name" value="RNASE_3_2"/>
    <property type="match status" value="2"/>
</dbReference>
<evidence type="ECO:0000256" key="11">
    <source>
        <dbReference type="ARBA" id="ARBA00022884"/>
    </source>
</evidence>
<protein>
    <submittedName>
        <fullName evidence="20">Uncharacterized protein</fullName>
    </submittedName>
</protein>
<proteinExistence type="inferred from homology"/>
<dbReference type="InterPro" id="IPR001650">
    <property type="entry name" value="Helicase_C-like"/>
</dbReference>
<feature type="region of interest" description="Disordered" evidence="15">
    <location>
        <begin position="701"/>
        <end position="728"/>
    </location>
</feature>
<dbReference type="SMART" id="SM00535">
    <property type="entry name" value="RIBOc"/>
    <property type="match status" value="2"/>
</dbReference>
<evidence type="ECO:0000256" key="7">
    <source>
        <dbReference type="ARBA" id="ARBA00022801"/>
    </source>
</evidence>
<evidence type="ECO:0000256" key="10">
    <source>
        <dbReference type="ARBA" id="ARBA00022842"/>
    </source>
</evidence>
<feature type="domain" description="RNase III" evidence="16">
    <location>
        <begin position="1086"/>
        <end position="1232"/>
    </location>
</feature>
<dbReference type="EnsemblMetazoa" id="XM_003384580.3">
    <property type="protein sequence ID" value="XP_003384628.3"/>
    <property type="gene ID" value="LOC100638547"/>
</dbReference>
<feature type="compositionally biased region" description="Basic and acidic residues" evidence="15">
    <location>
        <begin position="377"/>
        <end position="398"/>
    </location>
</feature>
<dbReference type="FunFam" id="1.10.1520.10:FF:000004">
    <property type="entry name" value="Endoribonuclease dicer-like 1"/>
    <property type="match status" value="1"/>
</dbReference>
<dbReference type="GO" id="GO:0005524">
    <property type="term" value="F:ATP binding"/>
    <property type="evidence" value="ECO:0007669"/>
    <property type="project" value="UniProtKB-KW"/>
</dbReference>
<keyword evidence="5" id="KW-0677">Repeat</keyword>
<dbReference type="Proteomes" id="UP000007879">
    <property type="component" value="Unassembled WGS sequence"/>
</dbReference>
<dbReference type="InterPro" id="IPR005034">
    <property type="entry name" value="Dicer_dimerisation"/>
</dbReference>
<keyword evidence="21" id="KW-1185">Reference proteome</keyword>
<dbReference type="EnsemblMetazoa" id="Aqu2.1.38348_001">
    <property type="protein sequence ID" value="Aqu2.1.38348_001"/>
    <property type="gene ID" value="Aqu2.1.38348"/>
</dbReference>
<comment type="cofactor">
    <cofactor evidence="2">
        <name>Mg(2+)</name>
        <dbReference type="ChEBI" id="CHEBI:18420"/>
    </cofactor>
</comment>
<keyword evidence="6" id="KW-0547">Nucleotide-binding</keyword>
<comment type="similarity">
    <text evidence="13 14">Belongs to the helicase family. Dicer subfamily.</text>
</comment>
<dbReference type="GO" id="GO:0003723">
    <property type="term" value="F:RNA binding"/>
    <property type="evidence" value="ECO:0007669"/>
    <property type="project" value="UniProtKB-UniRule"/>
</dbReference>
<keyword evidence="3" id="KW-0540">Nuclease</keyword>
<feature type="domain" description="Helicase C-terminal" evidence="18">
    <location>
        <begin position="384"/>
        <end position="575"/>
    </location>
</feature>
<evidence type="ECO:0000259" key="19">
    <source>
        <dbReference type="PROSITE" id="PS51327"/>
    </source>
</evidence>
<evidence type="ECO:0000256" key="15">
    <source>
        <dbReference type="SAM" id="MobiDB-lite"/>
    </source>
</evidence>
<comment type="cofactor">
    <cofactor evidence="1">
        <name>Mn(2+)</name>
        <dbReference type="ChEBI" id="CHEBI:29035"/>
    </cofactor>
</comment>
<dbReference type="eggNOG" id="KOG0701">
    <property type="taxonomic scope" value="Eukaryota"/>
</dbReference>
<dbReference type="STRING" id="400682.A0A1X7VED3"/>
<dbReference type="KEGG" id="aqu:100638547"/>
<dbReference type="OrthoDB" id="2392202at2759"/>
<dbReference type="SUPFAM" id="SSF54768">
    <property type="entry name" value="dsRNA-binding domain-like"/>
    <property type="match status" value="1"/>
</dbReference>
<evidence type="ECO:0000313" key="21">
    <source>
        <dbReference type="Proteomes" id="UP000007879"/>
    </source>
</evidence>
<dbReference type="Pfam" id="PF20931">
    <property type="entry name" value="Dicer_platform"/>
    <property type="match status" value="1"/>
</dbReference>
<dbReference type="CDD" id="cd00593">
    <property type="entry name" value="RIBOc"/>
    <property type="match status" value="2"/>
</dbReference>
<evidence type="ECO:0000256" key="8">
    <source>
        <dbReference type="ARBA" id="ARBA00022806"/>
    </source>
</evidence>
<evidence type="ECO:0000256" key="2">
    <source>
        <dbReference type="ARBA" id="ARBA00001946"/>
    </source>
</evidence>
<dbReference type="GO" id="GO:0031047">
    <property type="term" value="P:regulatory ncRNA-mediated gene silencing"/>
    <property type="evidence" value="ECO:0007669"/>
    <property type="project" value="UniProtKB-KW"/>
</dbReference>
<dbReference type="SUPFAM" id="SSF52540">
    <property type="entry name" value="P-loop containing nucleoside triphosphate hydrolases"/>
    <property type="match status" value="1"/>
</dbReference>
<evidence type="ECO:0000256" key="3">
    <source>
        <dbReference type="ARBA" id="ARBA00022722"/>
    </source>
</evidence>
<evidence type="ECO:0000259" key="16">
    <source>
        <dbReference type="PROSITE" id="PS50142"/>
    </source>
</evidence>